<dbReference type="Proteomes" id="UP000075515">
    <property type="component" value="Unassembled WGS sequence"/>
</dbReference>
<dbReference type="Proteomes" id="UP000075604">
    <property type="component" value="Unassembled WGS sequence"/>
</dbReference>
<dbReference type="EMBL" id="CP012670">
    <property type="protein sequence ID" value="AUX21166.1"/>
    <property type="molecule type" value="Genomic_DNA"/>
</dbReference>
<evidence type="ECO:0000313" key="9">
    <source>
        <dbReference type="EMBL" id="KYF89887.1"/>
    </source>
</evidence>
<evidence type="ECO:0000313" key="5">
    <source>
        <dbReference type="EMBL" id="KYF56485.1"/>
    </source>
</evidence>
<dbReference type="EMBL" id="CP012672">
    <property type="protein sequence ID" value="AUX30190.1"/>
    <property type="molecule type" value="Genomic_DNA"/>
</dbReference>
<feature type="domain" description="STAS" evidence="1">
    <location>
        <begin position="214"/>
        <end position="270"/>
    </location>
</feature>
<dbReference type="NCBIfam" id="NF047703">
    <property type="entry name" value="slr1658_superfam"/>
    <property type="match status" value="1"/>
</dbReference>
<dbReference type="Gene3D" id="3.30.750.24">
    <property type="entry name" value="STAS domain"/>
    <property type="match status" value="1"/>
</dbReference>
<dbReference type="AlphaFoldDB" id="A0A150PLC0"/>
<dbReference type="NCBIfam" id="NF047705">
    <property type="entry name" value="slr1659_superfam"/>
    <property type="match status" value="1"/>
</dbReference>
<dbReference type="EMBL" id="JEME01001705">
    <property type="protein sequence ID" value="KYG06354.1"/>
    <property type="molecule type" value="Genomic_DNA"/>
</dbReference>
<dbReference type="InterPro" id="IPR002645">
    <property type="entry name" value="STAS_dom"/>
</dbReference>
<dbReference type="EMBL" id="JELX01002118">
    <property type="protein sequence ID" value="KYF56485.1"/>
    <property type="molecule type" value="Genomic_DNA"/>
</dbReference>
<reference evidence="11 12" key="1">
    <citation type="submission" date="2014-02" db="EMBL/GenBank/DDBJ databases">
        <title>The small core and large imbalanced accessory genome model reveals a collaborative survival strategy of Sorangium cellulosum strains in nature.</title>
        <authorList>
            <person name="Han K."/>
            <person name="Peng R."/>
            <person name="Blom J."/>
            <person name="Li Y.-Z."/>
        </authorList>
    </citation>
    <scope>NUCLEOTIDE SEQUENCE [LARGE SCALE GENOMIC DNA]</scope>
    <source>
        <strain evidence="10 13">So0007-03</strain>
        <strain evidence="7 11">So0008-312</strain>
        <strain evidence="8 16">So0011-07</strain>
        <strain evidence="9 14">So0149</strain>
        <strain evidence="5 15">So0157-18</strain>
        <strain evidence="6 12">So0157-25</strain>
    </source>
</reference>
<dbReference type="InterPro" id="IPR036513">
    <property type="entry name" value="STAS_dom_sf"/>
</dbReference>
<reference evidence="17 18" key="2">
    <citation type="submission" date="2015-09" db="EMBL/GenBank/DDBJ databases">
        <title>Sorangium comparison.</title>
        <authorList>
            <person name="Zaburannyi N."/>
            <person name="Bunk B."/>
            <person name="Overmann J."/>
            <person name="Mueller R."/>
        </authorList>
    </citation>
    <scope>NUCLEOTIDE SEQUENCE [LARGE SCALE GENOMIC DNA]</scope>
    <source>
        <strain evidence="4 17">So ce26</strain>
        <strain evidence="3 18">So ce836</strain>
        <strain evidence="2 19">So ceGT47</strain>
    </source>
</reference>
<dbReference type="EMBL" id="CP012673">
    <property type="protein sequence ID" value="AUX40882.1"/>
    <property type="molecule type" value="Genomic_DNA"/>
</dbReference>
<dbReference type="EMBL" id="JEMC01002193">
    <property type="protein sequence ID" value="KYF89887.1"/>
    <property type="molecule type" value="Genomic_DNA"/>
</dbReference>
<evidence type="ECO:0000313" key="12">
    <source>
        <dbReference type="Proteomes" id="UP000075420"/>
    </source>
</evidence>
<dbReference type="Proteomes" id="UP000295497">
    <property type="component" value="Chromosome"/>
</dbReference>
<dbReference type="SUPFAM" id="SSF52091">
    <property type="entry name" value="SpoIIaa-like"/>
    <property type="match status" value="1"/>
</dbReference>
<dbReference type="Proteomes" id="UP000238348">
    <property type="component" value="Chromosome"/>
</dbReference>
<dbReference type="Proteomes" id="UP000075260">
    <property type="component" value="Unassembled WGS sequence"/>
</dbReference>
<evidence type="ECO:0000313" key="4">
    <source>
        <dbReference type="EMBL" id="AUX40882.1"/>
    </source>
</evidence>
<dbReference type="InterPro" id="IPR036890">
    <property type="entry name" value="HATPase_C_sf"/>
</dbReference>
<dbReference type="SUPFAM" id="SSF55874">
    <property type="entry name" value="ATPase domain of HSP90 chaperone/DNA topoisomerase II/histidine kinase"/>
    <property type="match status" value="1"/>
</dbReference>
<evidence type="ECO:0000259" key="1">
    <source>
        <dbReference type="PROSITE" id="PS50801"/>
    </source>
</evidence>
<dbReference type="Proteomes" id="UP000295781">
    <property type="component" value="Chromosome"/>
</dbReference>
<organism evidence="5 15">
    <name type="scientific">Sorangium cellulosum</name>
    <name type="common">Polyangium cellulosum</name>
    <dbReference type="NCBI Taxonomy" id="56"/>
    <lineage>
        <taxon>Bacteria</taxon>
        <taxon>Pseudomonadati</taxon>
        <taxon>Myxococcota</taxon>
        <taxon>Polyangia</taxon>
        <taxon>Polyangiales</taxon>
        <taxon>Polyangiaceae</taxon>
        <taxon>Sorangium</taxon>
    </lineage>
</organism>
<evidence type="ECO:0000313" key="6">
    <source>
        <dbReference type="EMBL" id="KYF57245.1"/>
    </source>
</evidence>
<evidence type="ECO:0000313" key="10">
    <source>
        <dbReference type="EMBL" id="KYG06354.1"/>
    </source>
</evidence>
<dbReference type="EMBL" id="JEMB01002996">
    <property type="protein sequence ID" value="KYF76571.1"/>
    <property type="molecule type" value="Genomic_DNA"/>
</dbReference>
<evidence type="ECO:0000313" key="11">
    <source>
        <dbReference type="Proteomes" id="UP000075260"/>
    </source>
</evidence>
<evidence type="ECO:0000313" key="19">
    <source>
        <dbReference type="Proteomes" id="UP000295781"/>
    </source>
</evidence>
<evidence type="ECO:0000313" key="3">
    <source>
        <dbReference type="EMBL" id="AUX30190.1"/>
    </source>
</evidence>
<sequence>MSEIIGVYSLDDSFSEHMSLTLYPDSFAVRWSLCNLTANFMAEYFGELFPEIDGEDRLISRDEVSGAIGYVLNELVENAVKFNQHGDITVTVGIGREDLVCLVSNQITNAAVPSLREKLLELTQEDPGELLRRQAEANAEDAENAGSGLGYLIIMNDYGVSLGWKLDPISVNSFSIKTMARIPILNERSRMEIKGGNYRVWYDPSEVVVYLEGILRLGGTTEYAPIEELLDKVLATNPPTITLDVRALNFLNSSGINVLYKFAIATRKKGELQLIVRGSKSIPWQGKSLPNLKKFNQNFEMILCD</sequence>
<dbReference type="EMBL" id="JELY01001008">
    <property type="protein sequence ID" value="KYF57245.1"/>
    <property type="molecule type" value="Genomic_DNA"/>
</dbReference>
<dbReference type="EMBL" id="JEMA01000362">
    <property type="protein sequence ID" value="KYF71048.1"/>
    <property type="molecule type" value="Genomic_DNA"/>
</dbReference>
<evidence type="ECO:0000313" key="15">
    <source>
        <dbReference type="Proteomes" id="UP000075604"/>
    </source>
</evidence>
<protein>
    <recommendedName>
        <fullName evidence="1">STAS domain-containing protein</fullName>
    </recommendedName>
</protein>
<evidence type="ECO:0000313" key="2">
    <source>
        <dbReference type="EMBL" id="AUX21166.1"/>
    </source>
</evidence>
<dbReference type="OrthoDB" id="5488639at2"/>
<evidence type="ECO:0000313" key="17">
    <source>
        <dbReference type="Proteomes" id="UP000238348"/>
    </source>
</evidence>
<dbReference type="PROSITE" id="PS50801">
    <property type="entry name" value="STAS"/>
    <property type="match status" value="1"/>
</dbReference>
<accession>A0A150PLC0</accession>
<proteinExistence type="predicted"/>
<dbReference type="Proteomes" id="UP000075635">
    <property type="component" value="Unassembled WGS sequence"/>
</dbReference>
<evidence type="ECO:0000313" key="7">
    <source>
        <dbReference type="EMBL" id="KYF71048.1"/>
    </source>
</evidence>
<evidence type="ECO:0000313" key="13">
    <source>
        <dbReference type="Proteomes" id="UP000075502"/>
    </source>
</evidence>
<dbReference type="InterPro" id="IPR058084">
    <property type="entry name" value="Slr1658-like"/>
</dbReference>
<evidence type="ECO:0000313" key="8">
    <source>
        <dbReference type="EMBL" id="KYF76571.1"/>
    </source>
</evidence>
<evidence type="ECO:0000313" key="16">
    <source>
        <dbReference type="Proteomes" id="UP000075635"/>
    </source>
</evidence>
<dbReference type="Proteomes" id="UP000075502">
    <property type="component" value="Unassembled WGS sequence"/>
</dbReference>
<dbReference type="Gene3D" id="3.30.565.10">
    <property type="entry name" value="Histidine kinase-like ATPase, C-terminal domain"/>
    <property type="match status" value="1"/>
</dbReference>
<gene>
    <name evidence="5" type="ORF">BE04_40040</name>
    <name evidence="6" type="ORF">BE08_16900</name>
    <name evidence="7" type="ORF">BE15_36310</name>
    <name evidence="8" type="ORF">BE17_45945</name>
    <name evidence="9" type="ORF">BE18_52635</name>
    <name evidence="10" type="ORF">BE21_35305</name>
    <name evidence="4" type="ORF">SOCE26_022840</name>
    <name evidence="3" type="ORF">SOCE836_022880</name>
    <name evidence="2" type="ORF">SOCEGT47_016450</name>
</gene>
<evidence type="ECO:0000313" key="18">
    <source>
        <dbReference type="Proteomes" id="UP000295497"/>
    </source>
</evidence>
<dbReference type="Proteomes" id="UP000075420">
    <property type="component" value="Unassembled WGS sequence"/>
</dbReference>
<name>A0A150PLC0_SORCE</name>
<evidence type="ECO:0000313" key="14">
    <source>
        <dbReference type="Proteomes" id="UP000075515"/>
    </source>
</evidence>
<dbReference type="RefSeq" id="WP_012234413.1">
    <property type="nucleotide sequence ID" value="NZ_CP012670.1"/>
</dbReference>